<dbReference type="SUPFAM" id="SSF103515">
    <property type="entry name" value="Autotransporter"/>
    <property type="match status" value="1"/>
</dbReference>
<accession>A0ABS3TKR3</accession>
<dbReference type="EMBL" id="JAELYA010000001">
    <property type="protein sequence ID" value="MBO3273763.1"/>
    <property type="molecule type" value="Genomic_DNA"/>
</dbReference>
<dbReference type="Proteomes" id="UP000669060">
    <property type="component" value="Unassembled WGS sequence"/>
</dbReference>
<dbReference type="PANTHER" id="PTHR35037">
    <property type="entry name" value="C-TERMINAL REGION OF AIDA-LIKE PROTEIN"/>
    <property type="match status" value="1"/>
</dbReference>
<reference evidence="3 4" key="1">
    <citation type="submission" date="2020-12" db="EMBL/GenBank/DDBJ databases">
        <title>Pseudomonas schmalbachii sp. nov. isolated from millipede gut.</title>
        <authorList>
            <person name="Shelomi M."/>
        </authorList>
    </citation>
    <scope>NUCLEOTIDE SEQUENCE [LARGE SCALE GENOMIC DNA]</scope>
    <source>
        <strain evidence="3 4">Milli4</strain>
    </source>
</reference>
<organism evidence="3 4">
    <name type="scientific">Pseudomonas schmalbachii</name>
    <dbReference type="NCBI Taxonomy" id="2816993"/>
    <lineage>
        <taxon>Bacteria</taxon>
        <taxon>Pseudomonadati</taxon>
        <taxon>Pseudomonadota</taxon>
        <taxon>Gammaproteobacteria</taxon>
        <taxon>Pseudomonadales</taxon>
        <taxon>Pseudomonadaceae</taxon>
        <taxon>Pseudomonas</taxon>
    </lineage>
</organism>
<proteinExistence type="predicted"/>
<dbReference type="InterPro" id="IPR006315">
    <property type="entry name" value="OM_autotransptr_brl_dom"/>
</dbReference>
<dbReference type="NCBIfam" id="TIGR01414">
    <property type="entry name" value="autotrans_barl"/>
    <property type="match status" value="1"/>
</dbReference>
<keyword evidence="4" id="KW-1185">Reference proteome</keyword>
<sequence length="1456" mass="147115">MKSLRHDWLLFPNLRRSRLAHAIGLLLAGLGGSFEVDADTDVATMGGSGIADDGTYSGQVIKLKAANTTGVLAGAGKNIRLDAWSIESGAVNAAQAKDQVGLHAENGGQIAASGSSVVLEPRTGAGAVVTASDMTGVLVESGGSVSLTDTDVLVGGNVKGNNNRGVVVTGDGSAFDMSGGSIGTTSWGAIGLSVENGGQATLSNGTSIATSGARSTATAGSHGLRVTGAGSSLTGDSISVTTTGTSAYGVRVDDGARVDLTDSSVATSNSYGHGVLADNGSVEITGGTITTTGKGSVGAWARNGASIVLKDGTTVQTSGAALSTASPLDNEKTLSLSHGLLATGGEIDANGISLLIGGASASAARAEDGGKITLTGSTVEVSSAATSTTTTAILHALANSQIVGSKLTMTTTGANIGGARAEGSGASVELSDSTVNVSGGGSIANPAAAARAMAGGSVAIDGSSLSATGLYGHGVSIEGIGSHGSISGSSISVGGNRAIGINVTGGATGEVSESSILVDQAPGAIGPWAPGALVDGTGSRLGLTGSHVHTTQKSSYGVQATNGASLGMSKGSVTTDGNYSAAITAANSTATVDNVSVTTHGNDNAMGILADTGATVTVTGGTVTTTGDGSPVASNLTFPHGLASRNAGALLTATGTSVTTTGKQAYGAAVDDGGSMVLNNLSIRTEGDYSRGLYAGIGEAKPGVVSLKANNITVETLGDQAAGAFTSRKYKDETANLDLVQSTIRTHGQQSHGLQSETGAALTATGSVVTTSGEGALGAFANDTASIGLDTVGIATSGASAHGIVARNGGSVSGQGVVSESSGAQSAALYVQGTDAAAGTVTLQDSVLHNQDGATIAVAGVGDVDLSRTIASGSGQWLNVDNTALSDAASVPDFGTGQWQGIGQSVAAVGRATVDLSNSVVVGSANTAAGSSSDVTMRDTSIWNLTGDSNLSTLRNQQSLIDFSTPAAGKYKQLRVGNYQGDNGTVALNTYLYTDDSPSDQLVIDGGTAGGNTNLQIKNAAGPGALTTGNGIKVVDAVNGGTTDAAAFRLLSRVKAGPYQYTLNRSSLDDSNPEAWYLRSTKVTGSTGGGDDPEPPTTPSTSAAPTAPGAQEPVSPLAMPVQVPNYRAETSLYSAIPAMALNYSRAMVDTLHERVGEERRLSTEPLPSEERETYGPSLGWGRVIYRKGDDSLPGGARYDYRVHAFQVGVDLYRHEDTDGSTDQAGLSFSSGKLSGSVDHEDGRNTGDDSLRATGIGGYWTHFGPDGWYLDGVLQFNRFDIEANPSEMPKLKTKGRGVTASLEAGRPFRIDDDEKDKDVYIEPQAQIIASKLKIDDARDEAADVRFEDVDSLTGRLGVRIDRDMFRTDDKGKTLRTNAWVRPSVWHEFRGKARTEFSSADGYIPFGTEMSGTWGELNAGIDYQVSERTTLTGSLGYQKAFGDDSRSYEGMLGVKVNF</sequence>
<gene>
    <name evidence="3" type="ORF">JFY56_00820</name>
</gene>
<feature type="domain" description="Autotransporter" evidence="2">
    <location>
        <begin position="1172"/>
        <end position="1456"/>
    </location>
</feature>
<dbReference type="InterPro" id="IPR051551">
    <property type="entry name" value="Autotransporter_adhesion"/>
</dbReference>
<feature type="compositionally biased region" description="Basic and acidic residues" evidence="1">
    <location>
        <begin position="1237"/>
        <end position="1248"/>
    </location>
</feature>
<evidence type="ECO:0000313" key="3">
    <source>
        <dbReference type="EMBL" id="MBO3273763.1"/>
    </source>
</evidence>
<dbReference type="InterPro" id="IPR036709">
    <property type="entry name" value="Autotransporte_beta_dom_sf"/>
</dbReference>
<feature type="compositionally biased region" description="Low complexity" evidence="1">
    <location>
        <begin position="1225"/>
        <end position="1236"/>
    </location>
</feature>
<dbReference type="Gene3D" id="2.40.128.130">
    <property type="entry name" value="Autotransporter beta-domain"/>
    <property type="match status" value="1"/>
</dbReference>
<comment type="caution">
    <text evidence="3">The sequence shown here is derived from an EMBL/GenBank/DDBJ whole genome shotgun (WGS) entry which is preliminary data.</text>
</comment>
<evidence type="ECO:0000313" key="4">
    <source>
        <dbReference type="Proteomes" id="UP000669060"/>
    </source>
</evidence>
<dbReference type="InterPro" id="IPR011050">
    <property type="entry name" value="Pectin_lyase_fold/virulence"/>
</dbReference>
<name>A0ABS3TKR3_9PSED</name>
<dbReference type="SMART" id="SM00869">
    <property type="entry name" value="Autotransporter"/>
    <property type="match status" value="1"/>
</dbReference>
<feature type="region of interest" description="Disordered" evidence="1">
    <location>
        <begin position="1081"/>
        <end position="1116"/>
    </location>
</feature>
<dbReference type="Pfam" id="PF18883">
    <property type="entry name" value="AC_1"/>
    <property type="match status" value="1"/>
</dbReference>
<dbReference type="Gene3D" id="2.160.20.20">
    <property type="match status" value="2"/>
</dbReference>
<protein>
    <submittedName>
        <fullName evidence="3">Autotransporter outer membrane beta-barrel domain-containing protein</fullName>
    </submittedName>
</protein>
<dbReference type="SUPFAM" id="SSF51126">
    <property type="entry name" value="Pectin lyase-like"/>
    <property type="match status" value="1"/>
</dbReference>
<evidence type="ECO:0000259" key="2">
    <source>
        <dbReference type="PROSITE" id="PS51208"/>
    </source>
</evidence>
<dbReference type="Pfam" id="PF03797">
    <property type="entry name" value="Autotransporter"/>
    <property type="match status" value="1"/>
</dbReference>
<dbReference type="InterPro" id="IPR043990">
    <property type="entry name" value="AC_1"/>
</dbReference>
<dbReference type="PANTHER" id="PTHR35037:SF3">
    <property type="entry name" value="C-TERMINAL REGION OF AIDA-LIKE PROTEIN"/>
    <property type="match status" value="1"/>
</dbReference>
<dbReference type="PROSITE" id="PS51208">
    <property type="entry name" value="AUTOTRANSPORTER"/>
    <property type="match status" value="1"/>
</dbReference>
<dbReference type="CDD" id="cd01344">
    <property type="entry name" value="PL2_Passenger_AT"/>
    <property type="match status" value="1"/>
</dbReference>
<feature type="compositionally biased region" description="Low complexity" evidence="1">
    <location>
        <begin position="1099"/>
        <end position="1110"/>
    </location>
</feature>
<dbReference type="InterPro" id="IPR005546">
    <property type="entry name" value="Autotransporte_beta"/>
</dbReference>
<feature type="region of interest" description="Disordered" evidence="1">
    <location>
        <begin position="1216"/>
        <end position="1248"/>
    </location>
</feature>
<dbReference type="InterPro" id="IPR012332">
    <property type="entry name" value="Autotransporter_pectin_lyase_C"/>
</dbReference>
<evidence type="ECO:0000256" key="1">
    <source>
        <dbReference type="SAM" id="MobiDB-lite"/>
    </source>
</evidence>
<dbReference type="RefSeq" id="WP_208311592.1">
    <property type="nucleotide sequence ID" value="NZ_JAELYA010000001.1"/>
</dbReference>